<feature type="compositionally biased region" description="Basic and acidic residues" evidence="1">
    <location>
        <begin position="90"/>
        <end position="100"/>
    </location>
</feature>
<accession>A0A9X0BMH8</accession>
<feature type="compositionally biased region" description="Polar residues" evidence="1">
    <location>
        <begin position="181"/>
        <end position="194"/>
    </location>
</feature>
<dbReference type="EMBL" id="JAPWDO010000004">
    <property type="protein sequence ID" value="KAJ5472790.1"/>
    <property type="molecule type" value="Genomic_DNA"/>
</dbReference>
<feature type="compositionally biased region" description="Acidic residues" evidence="1">
    <location>
        <begin position="42"/>
        <end position="53"/>
    </location>
</feature>
<evidence type="ECO:0000313" key="3">
    <source>
        <dbReference type="Proteomes" id="UP001147760"/>
    </source>
</evidence>
<comment type="caution">
    <text evidence="2">The sequence shown here is derived from an EMBL/GenBank/DDBJ whole genome shotgun (WGS) entry which is preliminary data.</text>
</comment>
<protein>
    <submittedName>
        <fullName evidence="2">Uncharacterized protein</fullName>
    </submittedName>
</protein>
<reference evidence="2" key="1">
    <citation type="submission" date="2022-12" db="EMBL/GenBank/DDBJ databases">
        <authorList>
            <person name="Petersen C."/>
        </authorList>
    </citation>
    <scope>NUCLEOTIDE SEQUENCE</scope>
    <source>
        <strain evidence="2">IBT 17660</strain>
    </source>
</reference>
<organism evidence="2 3">
    <name type="scientific">Penicillium desertorum</name>
    <dbReference type="NCBI Taxonomy" id="1303715"/>
    <lineage>
        <taxon>Eukaryota</taxon>
        <taxon>Fungi</taxon>
        <taxon>Dikarya</taxon>
        <taxon>Ascomycota</taxon>
        <taxon>Pezizomycotina</taxon>
        <taxon>Eurotiomycetes</taxon>
        <taxon>Eurotiomycetidae</taxon>
        <taxon>Eurotiales</taxon>
        <taxon>Aspergillaceae</taxon>
        <taxon>Penicillium</taxon>
    </lineage>
</organism>
<sequence>MPFQATPSPFRLPRRNPSARHSGPQFAPTPRFLLSQNATQKEDDELDVIDDDGPSSTREVARNPPATQNASRACRQRDVIEDSDDVADIGDARTGARDADGLPYDAIDSTPPEEPETPGILDAEFDALFTPVRDGNKRRRVEGVTPFRRSNQTQVDPILSSPPGTANSPADSIHLLDKSRQSTTTWATGTQRTPAPSARPLVPVTSTPSNIKTPFRSRPRFMLSSTAKPPSNQSAPKSKPDTPGISPPERRKPAFVLPRSPSPNPDAEDIPAPFSPPLAHYVGVVETEPLPKPHLARAPDSQAADVSLERLNTYLLTARVIHVNQSALSGCGSFAFLHAEVLSGNHVQAKNPDSTLNIMIMGPPRSKTAVRHIPPYSDGTITPHLRKGDVVGIHRGLNWALELGNHFFEHGKHAQASGRVSECGPPENGGPPEVKEGWLIAMEWDIVETAP</sequence>
<reference evidence="2" key="2">
    <citation type="journal article" date="2023" name="IMA Fungus">
        <title>Comparative genomic study of the Penicillium genus elucidates a diverse pangenome and 15 lateral gene transfer events.</title>
        <authorList>
            <person name="Petersen C."/>
            <person name="Sorensen T."/>
            <person name="Nielsen M.R."/>
            <person name="Sondergaard T.E."/>
            <person name="Sorensen J.L."/>
            <person name="Fitzpatrick D.A."/>
            <person name="Frisvad J.C."/>
            <person name="Nielsen K.L."/>
        </authorList>
    </citation>
    <scope>NUCLEOTIDE SEQUENCE</scope>
    <source>
        <strain evidence="2">IBT 17660</strain>
    </source>
</reference>
<gene>
    <name evidence="2" type="ORF">N7530_006791</name>
</gene>
<dbReference type="AlphaFoldDB" id="A0A9X0BMH8"/>
<feature type="region of interest" description="Disordered" evidence="1">
    <location>
        <begin position="1"/>
        <end position="269"/>
    </location>
</feature>
<evidence type="ECO:0000256" key="1">
    <source>
        <dbReference type="SAM" id="MobiDB-lite"/>
    </source>
</evidence>
<keyword evidence="3" id="KW-1185">Reference proteome</keyword>
<dbReference type="OrthoDB" id="5389296at2759"/>
<feature type="compositionally biased region" description="Polar residues" evidence="1">
    <location>
        <begin position="223"/>
        <end position="236"/>
    </location>
</feature>
<name>A0A9X0BMH8_9EURO</name>
<proteinExistence type="predicted"/>
<evidence type="ECO:0000313" key="2">
    <source>
        <dbReference type="EMBL" id="KAJ5472790.1"/>
    </source>
</evidence>
<dbReference type="Proteomes" id="UP001147760">
    <property type="component" value="Unassembled WGS sequence"/>
</dbReference>